<accession>A0A0R1US35</accession>
<evidence type="ECO:0000313" key="9">
    <source>
        <dbReference type="EMBL" id="KRL95999.1"/>
    </source>
</evidence>
<evidence type="ECO:0000256" key="4">
    <source>
        <dbReference type="ARBA" id="ARBA00022618"/>
    </source>
</evidence>
<reference evidence="9 10" key="1">
    <citation type="journal article" date="2015" name="Genome Announc.">
        <title>Expanding the biotechnology potential of lactobacilli through comparative genomics of 213 strains and associated genera.</title>
        <authorList>
            <person name="Sun Z."/>
            <person name="Harris H.M."/>
            <person name="McCann A."/>
            <person name="Guo C."/>
            <person name="Argimon S."/>
            <person name="Zhang W."/>
            <person name="Yang X."/>
            <person name="Jeffery I.B."/>
            <person name="Cooney J.C."/>
            <person name="Kagawa T.F."/>
            <person name="Liu W."/>
            <person name="Song Y."/>
            <person name="Salvetti E."/>
            <person name="Wrobel A."/>
            <person name="Rasinkangas P."/>
            <person name="Parkhill J."/>
            <person name="Rea M.C."/>
            <person name="O'Sullivan O."/>
            <person name="Ritari J."/>
            <person name="Douillard F.P."/>
            <person name="Paul Ross R."/>
            <person name="Yang R."/>
            <person name="Briner A.E."/>
            <person name="Felis G.E."/>
            <person name="de Vos W.M."/>
            <person name="Barrangou R."/>
            <person name="Klaenhammer T.R."/>
            <person name="Caufield P.W."/>
            <person name="Cui Y."/>
            <person name="Zhang H."/>
            <person name="O'Toole P.W."/>
        </authorList>
    </citation>
    <scope>NUCLEOTIDE SEQUENCE [LARGE SCALE GENOMIC DNA]</scope>
    <source>
        <strain evidence="9 10">DSM 18793</strain>
    </source>
</reference>
<dbReference type="Pfam" id="PF05103">
    <property type="entry name" value="DivIVA"/>
    <property type="match status" value="1"/>
</dbReference>
<evidence type="ECO:0000313" key="10">
    <source>
        <dbReference type="Proteomes" id="UP000051084"/>
    </source>
</evidence>
<evidence type="ECO:0000256" key="6">
    <source>
        <dbReference type="ARBA" id="ARBA00023306"/>
    </source>
</evidence>
<evidence type="ECO:0000256" key="5">
    <source>
        <dbReference type="ARBA" id="ARBA00023054"/>
    </source>
</evidence>
<comment type="similarity">
    <text evidence="2">Belongs to the DivIVA family.</text>
</comment>
<dbReference type="GO" id="GO:0051301">
    <property type="term" value="P:cell division"/>
    <property type="evidence" value="ECO:0007669"/>
    <property type="project" value="UniProtKB-KW"/>
</dbReference>
<dbReference type="PANTHER" id="PTHR35794">
    <property type="entry name" value="CELL DIVISION PROTEIN DIVIVA"/>
    <property type="match status" value="1"/>
</dbReference>
<evidence type="ECO:0000256" key="1">
    <source>
        <dbReference type="ARBA" id="ARBA00004496"/>
    </source>
</evidence>
<dbReference type="InterPro" id="IPR007793">
    <property type="entry name" value="DivIVA_fam"/>
</dbReference>
<dbReference type="NCBIfam" id="TIGR03544">
    <property type="entry name" value="DivI1A_domain"/>
    <property type="match status" value="1"/>
</dbReference>
<keyword evidence="3" id="KW-0963">Cytoplasm</keyword>
<proteinExistence type="inferred from homology"/>
<gene>
    <name evidence="9" type="ORF">FC21_GL000697</name>
</gene>
<dbReference type="AlphaFoldDB" id="A0A0R1US35"/>
<keyword evidence="4 9" id="KW-0132">Cell division</keyword>
<dbReference type="PATRIC" id="fig|1423742.4.peg.726"/>
<feature type="coiled-coil region" evidence="7">
    <location>
        <begin position="29"/>
        <end position="56"/>
    </location>
</feature>
<dbReference type="Proteomes" id="UP000051084">
    <property type="component" value="Unassembled WGS sequence"/>
</dbReference>
<feature type="coiled-coil region" evidence="7">
    <location>
        <begin position="82"/>
        <end position="110"/>
    </location>
</feature>
<dbReference type="InterPro" id="IPR019933">
    <property type="entry name" value="DivIVA_domain"/>
</dbReference>
<keyword evidence="6" id="KW-0131">Cell cycle</keyword>
<dbReference type="PANTHER" id="PTHR35794:SF2">
    <property type="entry name" value="CELL DIVISION PROTEIN DIVIVA"/>
    <property type="match status" value="1"/>
</dbReference>
<organism evidence="9 10">
    <name type="scientific">Limosilactobacillus equigenerosi DSM 18793 = JCM 14505</name>
    <dbReference type="NCBI Taxonomy" id="1423742"/>
    <lineage>
        <taxon>Bacteria</taxon>
        <taxon>Bacillati</taxon>
        <taxon>Bacillota</taxon>
        <taxon>Bacilli</taxon>
        <taxon>Lactobacillales</taxon>
        <taxon>Lactobacillaceae</taxon>
        <taxon>Limosilactobacillus</taxon>
    </lineage>
</organism>
<evidence type="ECO:0000256" key="7">
    <source>
        <dbReference type="SAM" id="Coils"/>
    </source>
</evidence>
<name>A0A0R1US35_9LACO</name>
<sequence>MSLTLEELQATEFERKMRGYNPTEVEAFKTATIEKIQALENENRELTEKVQASTDKLKYLNDLKDSLNKSILVAQEAAAKVKSNAEREANITLQEAQQEAERIMQAANQRVTNVYKEAADTTTRLKTASGDLKTTLRVFKQRLQVMIESQLEVVNGQDWEQLLADDDFTQLAELEKILSARLDNNSVASVKSSATNQTTDQAVAAETPATAPTGETVVVFPDDEK</sequence>
<comment type="caution">
    <text evidence="9">The sequence shown here is derived from an EMBL/GenBank/DDBJ whole genome shotgun (WGS) entry which is preliminary data.</text>
</comment>
<evidence type="ECO:0000256" key="8">
    <source>
        <dbReference type="SAM" id="MobiDB-lite"/>
    </source>
</evidence>
<feature type="region of interest" description="Disordered" evidence="8">
    <location>
        <begin position="190"/>
        <end position="225"/>
    </location>
</feature>
<dbReference type="Gene3D" id="6.10.250.660">
    <property type="match status" value="1"/>
</dbReference>
<evidence type="ECO:0000256" key="2">
    <source>
        <dbReference type="ARBA" id="ARBA00009008"/>
    </source>
</evidence>
<feature type="compositionally biased region" description="Polar residues" evidence="8">
    <location>
        <begin position="190"/>
        <end position="201"/>
    </location>
</feature>
<evidence type="ECO:0000256" key="3">
    <source>
        <dbReference type="ARBA" id="ARBA00022490"/>
    </source>
</evidence>
<feature type="compositionally biased region" description="Low complexity" evidence="8">
    <location>
        <begin position="202"/>
        <end position="219"/>
    </location>
</feature>
<comment type="subcellular location">
    <subcellularLocation>
        <location evidence="1">Cytoplasm</location>
    </subcellularLocation>
</comment>
<dbReference type="OrthoDB" id="9815492at2"/>
<dbReference type="EMBL" id="AZGC01000014">
    <property type="protein sequence ID" value="KRL95999.1"/>
    <property type="molecule type" value="Genomic_DNA"/>
</dbReference>
<dbReference type="STRING" id="417373.GCA_001570685_01067"/>
<dbReference type="GO" id="GO:0005737">
    <property type="term" value="C:cytoplasm"/>
    <property type="evidence" value="ECO:0007669"/>
    <property type="project" value="UniProtKB-SubCell"/>
</dbReference>
<dbReference type="RefSeq" id="WP_056995366.1">
    <property type="nucleotide sequence ID" value="NZ_AZGC01000014.1"/>
</dbReference>
<keyword evidence="5 7" id="KW-0175">Coiled coil</keyword>
<protein>
    <submittedName>
        <fullName evidence="9">Cell division initiation protein</fullName>
    </submittedName>
</protein>
<keyword evidence="10" id="KW-1185">Reference proteome</keyword>